<dbReference type="SUPFAM" id="SSF53098">
    <property type="entry name" value="Ribonuclease H-like"/>
    <property type="match status" value="1"/>
</dbReference>
<sequence>MKSAFARHGGPPFNSDGFSNFLQGWNIIHNKTYLYFHQSNDLFGRAIQTFKCGMRKAMEEGKDLHTVLLDYRVTPSKGLKSPAELLMGRRLRSFNLILTYIRRKSNLKRTRDDKRNMLTETRRLCHTYIFSNRCCSA</sequence>
<dbReference type="EMBL" id="JAFNEN010000559">
    <property type="protein sequence ID" value="KAG8180597.1"/>
    <property type="molecule type" value="Genomic_DNA"/>
</dbReference>
<dbReference type="Gene3D" id="3.30.420.10">
    <property type="entry name" value="Ribonuclease H-like superfamily/Ribonuclease H"/>
    <property type="match status" value="1"/>
</dbReference>
<evidence type="ECO:0000313" key="1">
    <source>
        <dbReference type="EMBL" id="KAG8180597.1"/>
    </source>
</evidence>
<gene>
    <name evidence="1" type="ORF">JTE90_018215</name>
</gene>
<organism evidence="1 2">
    <name type="scientific">Oedothorax gibbosus</name>
    <dbReference type="NCBI Taxonomy" id="931172"/>
    <lineage>
        <taxon>Eukaryota</taxon>
        <taxon>Metazoa</taxon>
        <taxon>Ecdysozoa</taxon>
        <taxon>Arthropoda</taxon>
        <taxon>Chelicerata</taxon>
        <taxon>Arachnida</taxon>
        <taxon>Araneae</taxon>
        <taxon>Araneomorphae</taxon>
        <taxon>Entelegynae</taxon>
        <taxon>Araneoidea</taxon>
        <taxon>Linyphiidae</taxon>
        <taxon>Erigoninae</taxon>
        <taxon>Oedothorax</taxon>
    </lineage>
</organism>
<name>A0AAV6U7Q4_9ARAC</name>
<dbReference type="PANTHER" id="PTHR37984:SF7">
    <property type="entry name" value="INTEGRASE CATALYTIC DOMAIN-CONTAINING PROTEIN"/>
    <property type="match status" value="1"/>
</dbReference>
<comment type="caution">
    <text evidence="1">The sequence shown here is derived from an EMBL/GenBank/DDBJ whole genome shotgun (WGS) entry which is preliminary data.</text>
</comment>
<dbReference type="InterPro" id="IPR050951">
    <property type="entry name" value="Retrovirus_Pol_polyprotein"/>
</dbReference>
<dbReference type="InterPro" id="IPR012337">
    <property type="entry name" value="RNaseH-like_sf"/>
</dbReference>
<keyword evidence="2" id="KW-1185">Reference proteome</keyword>
<accession>A0AAV6U7Q4</accession>
<reference evidence="1 2" key="1">
    <citation type="journal article" date="2022" name="Nat. Ecol. Evol.">
        <title>A masculinizing supergene underlies an exaggerated male reproductive morph in a spider.</title>
        <authorList>
            <person name="Hendrickx F."/>
            <person name="De Corte Z."/>
            <person name="Sonet G."/>
            <person name="Van Belleghem S.M."/>
            <person name="Kostlbacher S."/>
            <person name="Vangestel C."/>
        </authorList>
    </citation>
    <scope>NUCLEOTIDE SEQUENCE [LARGE SCALE GENOMIC DNA]</scope>
    <source>
        <strain evidence="1">W744_W776</strain>
    </source>
</reference>
<dbReference type="PANTHER" id="PTHR37984">
    <property type="entry name" value="PROTEIN CBG26694"/>
    <property type="match status" value="1"/>
</dbReference>
<proteinExistence type="predicted"/>
<evidence type="ECO:0000313" key="2">
    <source>
        <dbReference type="Proteomes" id="UP000827092"/>
    </source>
</evidence>
<dbReference type="InterPro" id="IPR036397">
    <property type="entry name" value="RNaseH_sf"/>
</dbReference>
<dbReference type="GO" id="GO:0003676">
    <property type="term" value="F:nucleic acid binding"/>
    <property type="evidence" value="ECO:0007669"/>
    <property type="project" value="InterPro"/>
</dbReference>
<dbReference type="AlphaFoldDB" id="A0AAV6U7Q4"/>
<dbReference type="Proteomes" id="UP000827092">
    <property type="component" value="Unassembled WGS sequence"/>
</dbReference>
<protein>
    <submittedName>
        <fullName evidence="1">Uncharacterized protein</fullName>
    </submittedName>
</protein>